<dbReference type="InterPro" id="IPR017850">
    <property type="entry name" value="Alkaline_phosphatase_core_sf"/>
</dbReference>
<sequence>MWSSFIGLLDQYHSKRRRCIKEIGKGQCGTVYTEAAIHEVFKINNPGKLDQLWNDCRMHKQVEEAFQQTPLELRENINLPRILAWLTPSSGFPSNCSILSEWHETFPEAAQPDYALVSSRIDPIPEEMVYTLLVRLGLYDILGGLKKMRTEYCLLRLYLGRRGERHTTSSRSLRNFDLMVNEMEIMEFDTMEFAQTIAKALALLHWQANVDGNDVEFVLGRSPPFAIAPTAADLRAADTNSAGVLFRPSFGRDGVAVWLLDFDQCQTFAHDEAGLQQLVRSFFFNDPYYPRPHAEDPRDIALWETFKNSYLQTSAALIQSRMPKQFIEAVVAEGVKRKAGGSIFQMARDRDGLLSEKNYDNDAPVVPSDADSESESESEAAGLDTVQDTDRNILDETEEHEQLLRKPGRLEAARGAFGLRDSRPDGGSRNRRRKDKSRTSNRGGKGESDMMFEMESGFKDTSSQSSTDTETEGTKWDRRAPAKSHRGRLTLIYLIIVALFVSLVFGAYKASRKHTLSPTVHRLRPLSNGTHTFRPTTILISLDGFRADFLNRGLTPALNAFIASGVSPKYMLPSFPSVTFPNHFTLVTGLYPENHGIVSNQFWDPDYQEEFYYTNIGVSMQPKWWTAEPLWVTAEHQGVRSAIHMWPGSEAHIPDVEPTYLDKYNGSEALTRKVDRMLGWLDLPGDDDAEPADERRPQLIAAYVPNVDSDGHKYGPNSTEIRATIADVDSMFIELVEGLYARNLSEIVNLVVVSDHGMATTSNDRLVQLDDLMDMSLVDHIDGWPLRGLRLKNPDRDVPILYEQLLKEATKAGSFDVYTLDTMPERYHFSNNDRIAPLWIVPKTGWAVVEKSDFDVAEALATGKEYTPKGLHGYDHEHPLMRAIFVARGPAFPHEPNSRLAPFQNTEVYNIVCDSLGVVPHPNNGTLRLPLKTEGLHSDADAPALGTPADPVEEDKQENESKPESPQDDTSPDVDDVTEPANADEPEDGADDANDADKAKSNWWRFLHDGLQKAKEWAKEFVESIKGNKKGEGDPPV</sequence>
<dbReference type="Pfam" id="PF01663">
    <property type="entry name" value="Phosphodiest"/>
    <property type="match status" value="1"/>
</dbReference>
<feature type="region of interest" description="Disordered" evidence="1">
    <location>
        <begin position="937"/>
        <end position="997"/>
    </location>
</feature>
<name>A0AAV9PUV4_9PEZI</name>
<dbReference type="Gene3D" id="3.30.1360.180">
    <property type="match status" value="1"/>
</dbReference>
<dbReference type="FunFam" id="3.30.1360.180:FF:000003">
    <property type="entry name" value="Type I phosphodiesterase/nucleotide pyrophosphatase family protein"/>
    <property type="match status" value="1"/>
</dbReference>
<comment type="caution">
    <text evidence="3">The sequence shown here is derived from an EMBL/GenBank/DDBJ whole genome shotgun (WGS) entry which is preliminary data.</text>
</comment>
<dbReference type="PANTHER" id="PTHR10151">
    <property type="entry name" value="ECTONUCLEOTIDE PYROPHOSPHATASE/PHOSPHODIESTERASE"/>
    <property type="match status" value="1"/>
</dbReference>
<dbReference type="InterPro" id="IPR002591">
    <property type="entry name" value="Phosphodiest/P_Trfase"/>
</dbReference>
<dbReference type="PANTHER" id="PTHR10151:SF120">
    <property type="entry name" value="BIS(5'-ADENOSYL)-TRIPHOSPHATASE"/>
    <property type="match status" value="1"/>
</dbReference>
<accession>A0AAV9PUV4</accession>
<reference evidence="3 4" key="1">
    <citation type="submission" date="2023-06" db="EMBL/GenBank/DDBJ databases">
        <title>Black Yeasts Isolated from many extreme environments.</title>
        <authorList>
            <person name="Coleine C."/>
            <person name="Stajich J.E."/>
            <person name="Selbmann L."/>
        </authorList>
    </citation>
    <scope>NUCLEOTIDE SEQUENCE [LARGE SCALE GENOMIC DNA]</scope>
    <source>
        <strain evidence="3 4">CCFEE 5887</strain>
    </source>
</reference>
<dbReference type="Gene3D" id="3.40.720.10">
    <property type="entry name" value="Alkaline Phosphatase, subunit A"/>
    <property type="match status" value="1"/>
</dbReference>
<feature type="region of interest" description="Disordered" evidence="1">
    <location>
        <begin position="355"/>
        <end position="481"/>
    </location>
</feature>
<feature type="compositionally biased region" description="Basic and acidic residues" evidence="1">
    <location>
        <begin position="388"/>
        <end position="412"/>
    </location>
</feature>
<feature type="domain" description="DUF3669" evidence="2">
    <location>
        <begin position="257"/>
        <end position="320"/>
    </location>
</feature>
<dbReference type="EMBL" id="JAXLQG010000021">
    <property type="protein sequence ID" value="KAK5529674.1"/>
    <property type="molecule type" value="Genomic_DNA"/>
</dbReference>
<dbReference type="InterPro" id="IPR022137">
    <property type="entry name" value="Znf_prot_DUF3669"/>
</dbReference>
<dbReference type="GO" id="GO:0047429">
    <property type="term" value="F:nucleoside triphosphate diphosphatase activity"/>
    <property type="evidence" value="ECO:0007669"/>
    <property type="project" value="TreeGrafter"/>
</dbReference>
<feature type="compositionally biased region" description="Acidic residues" evidence="1">
    <location>
        <begin position="966"/>
        <end position="994"/>
    </location>
</feature>
<dbReference type="Pfam" id="PF12417">
    <property type="entry name" value="DUF3669"/>
    <property type="match status" value="1"/>
</dbReference>
<dbReference type="GO" id="GO:0009141">
    <property type="term" value="P:nucleoside triphosphate metabolic process"/>
    <property type="evidence" value="ECO:0007669"/>
    <property type="project" value="TreeGrafter"/>
</dbReference>
<dbReference type="AlphaFoldDB" id="A0AAV9PUV4"/>
<protein>
    <recommendedName>
        <fullName evidence="2">DUF3669 domain-containing protein</fullName>
    </recommendedName>
</protein>
<proteinExistence type="predicted"/>
<dbReference type="GO" id="GO:0017111">
    <property type="term" value="F:ribonucleoside triphosphate phosphatase activity"/>
    <property type="evidence" value="ECO:0007669"/>
    <property type="project" value="TreeGrafter"/>
</dbReference>
<dbReference type="CDD" id="cd16018">
    <property type="entry name" value="Enpp"/>
    <property type="match status" value="1"/>
</dbReference>
<evidence type="ECO:0000259" key="2">
    <source>
        <dbReference type="Pfam" id="PF12417"/>
    </source>
</evidence>
<evidence type="ECO:0000313" key="3">
    <source>
        <dbReference type="EMBL" id="KAK5529674.1"/>
    </source>
</evidence>
<dbReference type="SUPFAM" id="SSF53649">
    <property type="entry name" value="Alkaline phosphatase-like"/>
    <property type="match status" value="1"/>
</dbReference>
<evidence type="ECO:0000313" key="4">
    <source>
        <dbReference type="Proteomes" id="UP001345827"/>
    </source>
</evidence>
<keyword evidence="4" id="KW-1185">Reference proteome</keyword>
<organism evidence="3 4">
    <name type="scientific">Vermiconidia calcicola</name>
    <dbReference type="NCBI Taxonomy" id="1690605"/>
    <lineage>
        <taxon>Eukaryota</taxon>
        <taxon>Fungi</taxon>
        <taxon>Dikarya</taxon>
        <taxon>Ascomycota</taxon>
        <taxon>Pezizomycotina</taxon>
        <taxon>Dothideomycetes</taxon>
        <taxon>Dothideomycetidae</taxon>
        <taxon>Mycosphaerellales</taxon>
        <taxon>Extremaceae</taxon>
        <taxon>Vermiconidia</taxon>
    </lineage>
</organism>
<evidence type="ECO:0000256" key="1">
    <source>
        <dbReference type="SAM" id="MobiDB-lite"/>
    </source>
</evidence>
<gene>
    <name evidence="3" type="ORF">LTR25_009453</name>
</gene>
<dbReference type="Proteomes" id="UP001345827">
    <property type="component" value="Unassembled WGS sequence"/>
</dbReference>